<reference evidence="2" key="1">
    <citation type="submission" date="2021-02" db="EMBL/GenBank/DDBJ databases">
        <authorList>
            <person name="Dougan E. K."/>
            <person name="Rhodes N."/>
            <person name="Thang M."/>
            <person name="Chan C."/>
        </authorList>
    </citation>
    <scope>NUCLEOTIDE SEQUENCE</scope>
</reference>
<dbReference type="OrthoDB" id="6161812at2759"/>
<name>A0A813EFI2_POLGL</name>
<organism evidence="2 3">
    <name type="scientific">Polarella glacialis</name>
    <name type="common">Dinoflagellate</name>
    <dbReference type="NCBI Taxonomy" id="89957"/>
    <lineage>
        <taxon>Eukaryota</taxon>
        <taxon>Sar</taxon>
        <taxon>Alveolata</taxon>
        <taxon>Dinophyceae</taxon>
        <taxon>Suessiales</taxon>
        <taxon>Suessiaceae</taxon>
        <taxon>Polarella</taxon>
    </lineage>
</organism>
<dbReference type="EMBL" id="CAJNNV010008958">
    <property type="protein sequence ID" value="CAE8596842.1"/>
    <property type="molecule type" value="Genomic_DNA"/>
</dbReference>
<feature type="domain" description="NB-ARC" evidence="1">
    <location>
        <begin position="302"/>
        <end position="456"/>
    </location>
</feature>
<comment type="caution">
    <text evidence="2">The sequence shown here is derived from an EMBL/GenBank/DDBJ whole genome shotgun (WGS) entry which is preliminary data.</text>
</comment>
<proteinExistence type="predicted"/>
<dbReference type="PANTHER" id="PTHR35205:SF1">
    <property type="entry name" value="ZU5 DOMAIN-CONTAINING PROTEIN"/>
    <property type="match status" value="1"/>
</dbReference>
<dbReference type="AlphaFoldDB" id="A0A813EFI2"/>
<dbReference type="GO" id="GO:0043531">
    <property type="term" value="F:ADP binding"/>
    <property type="evidence" value="ECO:0007669"/>
    <property type="project" value="InterPro"/>
</dbReference>
<gene>
    <name evidence="2" type="ORF">PGLA1383_LOCUS15300</name>
</gene>
<dbReference type="Gene3D" id="3.40.50.300">
    <property type="entry name" value="P-loop containing nucleotide triphosphate hydrolases"/>
    <property type="match status" value="1"/>
</dbReference>
<evidence type="ECO:0000259" key="1">
    <source>
        <dbReference type="Pfam" id="PF00931"/>
    </source>
</evidence>
<dbReference type="SUPFAM" id="SSF52540">
    <property type="entry name" value="P-loop containing nucleoside triphosphate hydrolases"/>
    <property type="match status" value="1"/>
</dbReference>
<sequence>MTDLPWEPKKAGLAADWVFGYGSIMNNQSRATTTTTCNNNNNAAPGAEDSASGVLLARLKPSFGMVRCWNFRSLTGFTAVGLRERAGHEPLAPVVGVLFAASGSMAAFDERERGYERLALQLDDLDFGPLGSAAPGEHHQAQLPLQEALRHAILSASPPRLWVYVPSASSSHAPSEDFPICQTYVDTVLQGCLAWGGLALAQEWVTTTFGWSPYFLNDAPLSRRPWLHRQRHAEIDSVLSQHAEWTRSRERRHPEEFASHWMSGLRGMWGVPPRNRNFVGREQALANLKEALRSARDGKEEAPGITIIETVGLGGVGKTQMAVEYCHRHYQAADDKICSYGLVVWLNAEFPDSIAAGFRQLAADSGLVVKDMHNEEIVAEMCSRLYRTGCPWLLVFDNVEDRGVLQAYLPRGGFRAGHVLVTTRHALPGMPSDRRVSLDCFCPEESVDFLRQAAGDHALHPAGETTVGRLVADALGHLPLALAMAAAYMAHCDATCAEYLERLRSSDTSAILSIDSQKLSGYPMGFVESLLLSLRQMGQEEARLQDELQGAAGGRISARAVLGCLCFLAPDSITKSLMRLLVQELRQAALVQASAQLATGAGSVASGALGATLLLRPRQELESLACCILALRKAWAFDPADTNTWPEAGTHLEHVKAVGQHLDELLRNCAAAGRPLPVSSAQSLDGAAVLLTEAALYLSMALSRFDEANAALETATRMRRRIARRSGEAHLWDLGVLRLKQLLPEAAEALLRESLQMKRSLRGTVCNTKD</sequence>
<dbReference type="Proteomes" id="UP000654075">
    <property type="component" value="Unassembled WGS sequence"/>
</dbReference>
<keyword evidence="3" id="KW-1185">Reference proteome</keyword>
<dbReference type="InterPro" id="IPR027417">
    <property type="entry name" value="P-loop_NTPase"/>
</dbReference>
<dbReference type="Pfam" id="PF00931">
    <property type="entry name" value="NB-ARC"/>
    <property type="match status" value="1"/>
</dbReference>
<dbReference type="InterPro" id="IPR002182">
    <property type="entry name" value="NB-ARC"/>
</dbReference>
<dbReference type="PANTHER" id="PTHR35205">
    <property type="entry name" value="NB-ARC AND TPR DOMAIN PROTEIN"/>
    <property type="match status" value="1"/>
</dbReference>
<accession>A0A813EFI2</accession>
<evidence type="ECO:0000313" key="2">
    <source>
        <dbReference type="EMBL" id="CAE8596842.1"/>
    </source>
</evidence>
<protein>
    <recommendedName>
        <fullName evidence="1">NB-ARC domain-containing protein</fullName>
    </recommendedName>
</protein>
<evidence type="ECO:0000313" key="3">
    <source>
        <dbReference type="Proteomes" id="UP000654075"/>
    </source>
</evidence>